<dbReference type="AlphaFoldDB" id="A0A7T0FZR8"/>
<proteinExistence type="predicted"/>
<dbReference type="Proteomes" id="UP000594688">
    <property type="component" value="Chromosome"/>
</dbReference>
<accession>A0A7T0FZR8</accession>
<protein>
    <submittedName>
        <fullName evidence="1">Uncharacterized protein</fullName>
    </submittedName>
</protein>
<evidence type="ECO:0000313" key="1">
    <source>
        <dbReference type="EMBL" id="QPJ61500.1"/>
    </source>
</evidence>
<evidence type="ECO:0000313" key="2">
    <source>
        <dbReference type="Proteomes" id="UP000594688"/>
    </source>
</evidence>
<name>A0A7T0FZR8_9BACT</name>
<organism evidence="1 2">
    <name type="scientific">Candidatus Nitronauta litoralis</name>
    <dbReference type="NCBI Taxonomy" id="2705533"/>
    <lineage>
        <taxon>Bacteria</taxon>
        <taxon>Pseudomonadati</taxon>
        <taxon>Nitrospinota/Tectimicrobiota group</taxon>
        <taxon>Nitrospinota</taxon>
        <taxon>Nitrospinia</taxon>
        <taxon>Nitrospinales</taxon>
        <taxon>Nitrospinaceae</taxon>
        <taxon>Candidatus Nitronauta</taxon>
    </lineage>
</organism>
<reference evidence="1 2" key="1">
    <citation type="submission" date="2020-02" db="EMBL/GenBank/DDBJ databases">
        <title>Genomic and physiological characterization of two novel Nitrospinaceae genera.</title>
        <authorList>
            <person name="Mueller A.J."/>
            <person name="Jung M.-Y."/>
            <person name="Strachan C.R."/>
            <person name="Herbold C.W."/>
            <person name="Kirkegaard R.H."/>
            <person name="Daims H."/>
        </authorList>
    </citation>
    <scope>NUCLEOTIDE SEQUENCE [LARGE SCALE GENOMIC DNA]</scope>
    <source>
        <strain evidence="1">EB</strain>
    </source>
</reference>
<gene>
    <name evidence="1" type="ORF">G3M70_06200</name>
</gene>
<dbReference type="KEGG" id="nli:G3M70_06200"/>
<sequence>MDNQTVKCNTCKRKIQFLNAEGLFVTKNCSVLESDPETGVTFGTCKFCKTRVELNNLRYLTDAFEVGVAF</sequence>
<dbReference type="EMBL" id="CP048685">
    <property type="protein sequence ID" value="QPJ61500.1"/>
    <property type="molecule type" value="Genomic_DNA"/>
</dbReference>